<dbReference type="SUPFAM" id="SSF47473">
    <property type="entry name" value="EF-hand"/>
    <property type="match status" value="1"/>
</dbReference>
<feature type="domain" description="EF-hand" evidence="8">
    <location>
        <begin position="144"/>
        <end position="179"/>
    </location>
</feature>
<dbReference type="PROSITE" id="PS00018">
    <property type="entry name" value="EF_HAND_1"/>
    <property type="match status" value="2"/>
</dbReference>
<feature type="region of interest" description="Disordered" evidence="6">
    <location>
        <begin position="900"/>
        <end position="983"/>
    </location>
</feature>
<feature type="transmembrane region" description="Helical" evidence="7">
    <location>
        <begin position="669"/>
        <end position="688"/>
    </location>
</feature>
<feature type="domain" description="EF-hand" evidence="8">
    <location>
        <begin position="96"/>
        <end position="131"/>
    </location>
</feature>
<dbReference type="GO" id="GO:0005509">
    <property type="term" value="F:calcium ion binding"/>
    <property type="evidence" value="ECO:0007669"/>
    <property type="project" value="InterPro"/>
</dbReference>
<evidence type="ECO:0000256" key="6">
    <source>
        <dbReference type="SAM" id="MobiDB-lite"/>
    </source>
</evidence>
<feature type="transmembrane region" description="Helical" evidence="7">
    <location>
        <begin position="700"/>
        <end position="720"/>
    </location>
</feature>
<feature type="compositionally biased region" description="Low complexity" evidence="6">
    <location>
        <begin position="952"/>
        <end position="970"/>
    </location>
</feature>
<keyword evidence="9" id="KW-0675">Receptor</keyword>
<feature type="transmembrane region" description="Helical" evidence="7">
    <location>
        <begin position="381"/>
        <end position="406"/>
    </location>
</feature>
<feature type="compositionally biased region" description="Polar residues" evidence="6">
    <location>
        <begin position="1096"/>
        <end position="1110"/>
    </location>
</feature>
<feature type="region of interest" description="Disordered" evidence="6">
    <location>
        <begin position="600"/>
        <end position="630"/>
    </location>
</feature>
<feature type="compositionally biased region" description="Basic residues" evidence="6">
    <location>
        <begin position="901"/>
        <end position="912"/>
    </location>
</feature>
<comment type="caution">
    <text evidence="9">The sequence shown here is derived from an EMBL/GenBank/DDBJ whole genome shotgun (WGS) entry which is preliminary data.</text>
</comment>
<feature type="transmembrane region" description="Helical" evidence="7">
    <location>
        <begin position="781"/>
        <end position="800"/>
    </location>
</feature>
<organism evidence="9 10">
    <name type="scientific">Rhizoctonia solani</name>
    <dbReference type="NCBI Taxonomy" id="456999"/>
    <lineage>
        <taxon>Eukaryota</taxon>
        <taxon>Fungi</taxon>
        <taxon>Dikarya</taxon>
        <taxon>Basidiomycota</taxon>
        <taxon>Agaricomycotina</taxon>
        <taxon>Agaricomycetes</taxon>
        <taxon>Cantharellales</taxon>
        <taxon>Ceratobasidiaceae</taxon>
        <taxon>Rhizoctonia</taxon>
    </lineage>
</organism>
<keyword evidence="4" id="KW-0106">Calcium</keyword>
<dbReference type="CDD" id="cd00051">
    <property type="entry name" value="EFh"/>
    <property type="match status" value="2"/>
</dbReference>
<keyword evidence="2" id="KW-0479">Metal-binding</keyword>
<dbReference type="InterPro" id="IPR002048">
    <property type="entry name" value="EF_hand_dom"/>
</dbReference>
<dbReference type="PANTHER" id="PTHR31145:SF6">
    <property type="entry name" value="INTEGRAL MEMBRANE PROTEIN (AFU_ORTHOLOGUE AFUA_7G01610)"/>
    <property type="match status" value="1"/>
</dbReference>
<evidence type="ECO:0000256" key="4">
    <source>
        <dbReference type="ARBA" id="ARBA00022837"/>
    </source>
</evidence>
<evidence type="ECO:0000256" key="2">
    <source>
        <dbReference type="ARBA" id="ARBA00022723"/>
    </source>
</evidence>
<dbReference type="Proteomes" id="UP000650582">
    <property type="component" value="Unassembled WGS sequence"/>
</dbReference>
<dbReference type="EMBL" id="JACYCC010000036">
    <property type="protein sequence ID" value="KAF8681219.1"/>
    <property type="molecule type" value="Genomic_DNA"/>
</dbReference>
<dbReference type="SMART" id="SM00054">
    <property type="entry name" value="EFh"/>
    <property type="match status" value="3"/>
</dbReference>
<keyword evidence="7" id="KW-0812">Transmembrane</keyword>
<evidence type="ECO:0000256" key="1">
    <source>
        <dbReference type="ARBA" id="ARBA00006049"/>
    </source>
</evidence>
<evidence type="ECO:0000256" key="3">
    <source>
        <dbReference type="ARBA" id="ARBA00022737"/>
    </source>
</evidence>
<keyword evidence="7" id="KW-1133">Transmembrane helix</keyword>
<reference evidence="9" key="1">
    <citation type="submission" date="2020-09" db="EMBL/GenBank/DDBJ databases">
        <title>Comparative genome analyses of four rice-infecting Rhizoctonia solani isolates reveal extensive enrichment of homogalacturonan modification genes.</title>
        <authorList>
            <person name="Lee D.-Y."/>
            <person name="Jeon J."/>
            <person name="Kim K.-T."/>
            <person name="Cheong K."/>
            <person name="Song H."/>
            <person name="Choi G."/>
            <person name="Ko J."/>
            <person name="Opiyo S.O."/>
            <person name="Zuo S."/>
            <person name="Madhav S."/>
            <person name="Lee Y.-H."/>
            <person name="Wang G.-L."/>
        </authorList>
    </citation>
    <scope>NUCLEOTIDE SEQUENCE</scope>
    <source>
        <strain evidence="9">AG1-IA YN-7</strain>
    </source>
</reference>
<protein>
    <recommendedName>
        <fullName evidence="5">Calcium-binding protein NCS-1</fullName>
    </recommendedName>
</protein>
<dbReference type="Gene3D" id="1.10.238.10">
    <property type="entry name" value="EF-hand"/>
    <property type="match status" value="1"/>
</dbReference>
<dbReference type="GO" id="GO:0055085">
    <property type="term" value="P:transmembrane transport"/>
    <property type="evidence" value="ECO:0007669"/>
    <property type="project" value="TreeGrafter"/>
</dbReference>
<dbReference type="Pfam" id="PF13833">
    <property type="entry name" value="EF-hand_8"/>
    <property type="match status" value="1"/>
</dbReference>
<evidence type="ECO:0000313" key="9">
    <source>
        <dbReference type="EMBL" id="KAF8681219.1"/>
    </source>
</evidence>
<dbReference type="InterPro" id="IPR018247">
    <property type="entry name" value="EF_Hand_1_Ca_BS"/>
</dbReference>
<feature type="transmembrane region" description="Helical" evidence="7">
    <location>
        <begin position="840"/>
        <end position="862"/>
    </location>
</feature>
<gene>
    <name evidence="9" type="ORF">RHS04_03085</name>
</gene>
<feature type="compositionally biased region" description="Gly residues" evidence="6">
    <location>
        <begin position="1202"/>
        <end position="1216"/>
    </location>
</feature>
<evidence type="ECO:0000313" key="10">
    <source>
        <dbReference type="Proteomes" id="UP000650582"/>
    </source>
</evidence>
<evidence type="ECO:0000256" key="7">
    <source>
        <dbReference type="SAM" id="Phobius"/>
    </source>
</evidence>
<evidence type="ECO:0000256" key="5">
    <source>
        <dbReference type="ARBA" id="ARBA00071944"/>
    </source>
</evidence>
<dbReference type="InterPro" id="IPR040241">
    <property type="entry name" value="TRP_Flc/Pkd2-like"/>
</dbReference>
<dbReference type="PANTHER" id="PTHR31145">
    <property type="entry name" value="INTEGRAL MEMBRANE PROTEIN (AFU_ORTHOLOGUE AFUA_7G01610)"/>
    <property type="match status" value="1"/>
</dbReference>
<comment type="similarity">
    <text evidence="1">Belongs to the recoverin family.</text>
</comment>
<dbReference type="Pfam" id="PF13499">
    <property type="entry name" value="EF-hand_7"/>
    <property type="match status" value="1"/>
</dbReference>
<dbReference type="GO" id="GO:0008047">
    <property type="term" value="F:enzyme activator activity"/>
    <property type="evidence" value="ECO:0007669"/>
    <property type="project" value="UniProtKB-ARBA"/>
</dbReference>
<feature type="domain" description="EF-hand" evidence="8">
    <location>
        <begin position="60"/>
        <end position="95"/>
    </location>
</feature>
<dbReference type="AlphaFoldDB" id="A0A8H7HDM9"/>
<sequence length="1268" mass="137433">MGNKTSKLSQEQLAELQKNTYFDKKELQQWYKGFLKDCPSGQLDKHEFSRIYKQFFPFGDPGQFADYVFNVFDNDKNGTIDFKEFIGALSVTSRGRLDEKLKWAFQLYDIDGDGFITYDEMLQIVRSIYKMTGQMVKLPADEDTPEKRVDKIFRNMDRDKDARLTYDEFVEGSKQDPTIVQALSLYDGTMRVLSAVAALAVFLRANATPNTVPFENCLSSQTYTDDRYNSSQLINVTNVYSQITDIGDGNGRQLRLSFISEIGSELDGWSSDTKLSTTLIYSTSIATSDVFWNKTFFCYHIVPPVPYAPRSYNDTDCIVPAGPLAFGIQSPLPHDYQLVTLNTRVQVLDTSNPAKELACIDVAVTPIVDIGVGGSFDYAGILFWVSVGLAIAYWLIVGLARIAAAWRRGSWDSNQRWVYIRWAGTVLASAISGERLAASPALLRFATPSMRDIIFHTQWCACLAMVAVEWPNFIYPILSNAAWSHLLYNVTIIQGENSANEHWWPLRVPAYTPPDAFSAQMENTTSPIYIDPNAPNSLFTFPSYPIESDRGLPALAAAVGLREQDLFGMCVSTFLAIVASTLVISVFIWAVDWLISSVASGKNNSSRSRGVPANGGGDVKDVVRSPSPDSQLYPGVAARSAGHGHARRGWWRYRLGQSSFHGSVLHGNLVRLLLLFHLPVTIFSCYQFTLGRSTATTLSIILAALTFAVFSIGIPLFLIYRVTTTPTGKLYDATRTLLALGPLYNHYGHGSQLFAGLFFANNIALGSVIGAGQKSGTAQSIIILVIEVASALATSIWLPWGKGAHMSLISFLFCVLRIISSVLLVILSPVVAIGDSAGAWIAYAILIIAGIIYITFIVVLFFKILEGLVRLIFKVSFDRSHHSVDTGFIGALGLAGCCGSRSKRKRRSRGHRYQLSGSISGSSNSKAGLMGRSSSGLEYPTAGYAPGPPGMNGNHPIPNGPYGNYPPSNGLTSYPPGPAPQSYLRPEQIWQSYQEADEDDAGHIMQSWNKHQTSPPQGALQVPPASQPGPAYQPVPTNQSSSSGFVNNTPSSSGFSRVKGGRAHYESPFAIRAPARPSPLSSQIHLPPGARPPEQPSNVRQHSRTRSQTAVIEDAARPVQLAPSTLPLPQIAVPDEDDSPASSEPTRRRFWFGRSGGRDGSQDDTSSGTGTGDGIAGPGRLWPFGKKRRGSEADVDWTGGAENSGGAGAGGGGGGFVVMRKGGANGSEATGVGGGDEEPSKPSFSVIRQPRPGTGNSANSAQRQSTIG</sequence>
<evidence type="ECO:0000259" key="8">
    <source>
        <dbReference type="PROSITE" id="PS50222"/>
    </source>
</evidence>
<name>A0A8H7HDM9_9AGAM</name>
<keyword evidence="7" id="KW-0472">Membrane</keyword>
<feature type="transmembrane region" description="Helical" evidence="7">
    <location>
        <begin position="806"/>
        <end position="833"/>
    </location>
</feature>
<feature type="region of interest" description="Disordered" evidence="6">
    <location>
        <begin position="1072"/>
        <end position="1268"/>
    </location>
</feature>
<dbReference type="PRINTS" id="PR00450">
    <property type="entry name" value="RECOVERIN"/>
</dbReference>
<dbReference type="FunFam" id="1.10.238.10:FF:000009">
    <property type="entry name" value="Visinin-like protein 1"/>
    <property type="match status" value="1"/>
</dbReference>
<dbReference type="GO" id="GO:0016020">
    <property type="term" value="C:membrane"/>
    <property type="evidence" value="ECO:0007669"/>
    <property type="project" value="TreeGrafter"/>
</dbReference>
<feature type="region of interest" description="Disordered" evidence="6">
    <location>
        <begin position="1008"/>
        <end position="1060"/>
    </location>
</feature>
<dbReference type="InterPro" id="IPR010308">
    <property type="entry name" value="TRP_C"/>
</dbReference>
<feature type="transmembrane region" description="Helical" evidence="7">
    <location>
        <begin position="750"/>
        <end position="769"/>
    </location>
</feature>
<feature type="compositionally biased region" description="Low complexity" evidence="6">
    <location>
        <begin position="916"/>
        <end position="925"/>
    </location>
</feature>
<keyword evidence="3" id="KW-0677">Repeat</keyword>
<feature type="transmembrane region" description="Helical" evidence="7">
    <location>
        <begin position="566"/>
        <end position="591"/>
    </location>
</feature>
<dbReference type="InterPro" id="IPR011992">
    <property type="entry name" value="EF-hand-dom_pair"/>
</dbReference>
<feature type="compositionally biased region" description="Polar residues" evidence="6">
    <location>
        <begin position="1254"/>
        <end position="1268"/>
    </location>
</feature>
<feature type="compositionally biased region" description="Polar residues" evidence="6">
    <location>
        <begin position="1035"/>
        <end position="1055"/>
    </location>
</feature>
<dbReference type="PROSITE" id="PS50222">
    <property type="entry name" value="EF_HAND_2"/>
    <property type="match status" value="3"/>
</dbReference>
<proteinExistence type="inferred from homology"/>
<accession>A0A8H7HDM9</accession>
<dbReference type="Pfam" id="PF06011">
    <property type="entry name" value="TRP"/>
    <property type="match status" value="1"/>
</dbReference>